<gene>
    <name evidence="1" type="ORF">J0541_005262</name>
</gene>
<dbReference type="Pfam" id="PF06254">
    <property type="entry name" value="YdaT_toxin"/>
    <property type="match status" value="1"/>
</dbReference>
<reference evidence="1" key="1">
    <citation type="journal article" date="2018" name="Genome Biol.">
        <title>SKESA: strategic k-mer extension for scrupulous assemblies.</title>
        <authorList>
            <person name="Souvorov A."/>
            <person name="Agarwala R."/>
            <person name="Lipman D.J."/>
        </authorList>
    </citation>
    <scope>NUCLEOTIDE SEQUENCE</scope>
    <source>
        <strain evidence="1">Escherichia coli</strain>
    </source>
</reference>
<protein>
    <submittedName>
        <fullName evidence="1">Rha family transcriptional regulator</fullName>
    </submittedName>
</protein>
<dbReference type="AlphaFoldDB" id="A0A777TRA8"/>
<accession>A0A777TRA8</accession>
<dbReference type="Gene3D" id="1.10.3600.10">
    <property type="entry name" value="Putative bacterial toxin ydaT"/>
    <property type="match status" value="1"/>
</dbReference>
<sequence>MKIKHEHIRMAMNVWAHPDGEKVPAAKITKAYFELGMTFPELYDDSHPEALARNTQKIFRWVEKDTPDAVKKIQALLPAIEKAMPPLLVARMRSHSSAYFRELVETRERLVRDADDFVAVVIAGFNQMNRGGPAGNAVAVH</sequence>
<reference evidence="1" key="2">
    <citation type="submission" date="2021-03" db="EMBL/GenBank/DDBJ databases">
        <authorList>
            <consortium name="NCBI Pathogen Detection Project"/>
        </authorList>
    </citation>
    <scope>NUCLEOTIDE SEQUENCE</scope>
    <source>
        <strain evidence="1">Escherichia coli</strain>
    </source>
</reference>
<evidence type="ECO:0000313" key="1">
    <source>
        <dbReference type="EMBL" id="HBB1576208.1"/>
    </source>
</evidence>
<organism evidence="1">
    <name type="scientific">Escherichia coli</name>
    <dbReference type="NCBI Taxonomy" id="562"/>
    <lineage>
        <taxon>Bacteria</taxon>
        <taxon>Pseudomonadati</taxon>
        <taxon>Pseudomonadota</taxon>
        <taxon>Gammaproteobacteria</taxon>
        <taxon>Enterobacterales</taxon>
        <taxon>Enterobacteriaceae</taxon>
        <taxon>Escherichia</taxon>
    </lineage>
</organism>
<dbReference type="Proteomes" id="UP000870292">
    <property type="component" value="Unassembled WGS sequence"/>
</dbReference>
<dbReference type="InterPro" id="IPR009364">
    <property type="entry name" value="YdaT-like"/>
</dbReference>
<dbReference type="EMBL" id="DADUEU010000069">
    <property type="protein sequence ID" value="HBB1576208.1"/>
    <property type="molecule type" value="Genomic_DNA"/>
</dbReference>
<proteinExistence type="predicted"/>
<comment type="caution">
    <text evidence="1">The sequence shown here is derived from an EMBL/GenBank/DDBJ whole genome shotgun (WGS) entry which is preliminary data.</text>
</comment>
<dbReference type="InterPro" id="IPR037042">
    <property type="entry name" value="YdaT-like_sf"/>
</dbReference>
<name>A0A777TRA8_ECOLX</name>